<dbReference type="FunCoup" id="A0A2K1II08">
    <property type="interactions" value="1436"/>
</dbReference>
<comment type="subcellular location">
    <subcellularLocation>
        <location evidence="1">Nucleus</location>
    </subcellularLocation>
</comment>
<keyword evidence="2" id="KW-0539">Nucleus</keyword>
<dbReference type="PROSITE" id="PS50006">
    <property type="entry name" value="FHA_DOMAIN"/>
    <property type="match status" value="1"/>
</dbReference>
<dbReference type="InterPro" id="IPR000253">
    <property type="entry name" value="FHA_dom"/>
</dbReference>
<reference evidence="5 7" key="1">
    <citation type="journal article" date="2008" name="Science">
        <title>The Physcomitrella genome reveals evolutionary insights into the conquest of land by plants.</title>
        <authorList>
            <person name="Rensing S."/>
            <person name="Lang D."/>
            <person name="Zimmer A."/>
            <person name="Terry A."/>
            <person name="Salamov A."/>
            <person name="Shapiro H."/>
            <person name="Nishiyama T."/>
            <person name="Perroud P.-F."/>
            <person name="Lindquist E."/>
            <person name="Kamisugi Y."/>
            <person name="Tanahashi T."/>
            <person name="Sakakibara K."/>
            <person name="Fujita T."/>
            <person name="Oishi K."/>
            <person name="Shin-I T."/>
            <person name="Kuroki Y."/>
            <person name="Toyoda A."/>
            <person name="Suzuki Y."/>
            <person name="Hashimoto A."/>
            <person name="Yamaguchi K."/>
            <person name="Sugano A."/>
            <person name="Kohara Y."/>
            <person name="Fujiyama A."/>
            <person name="Anterola A."/>
            <person name="Aoki S."/>
            <person name="Ashton N."/>
            <person name="Barbazuk W.B."/>
            <person name="Barker E."/>
            <person name="Bennetzen J."/>
            <person name="Bezanilla M."/>
            <person name="Blankenship R."/>
            <person name="Cho S.H."/>
            <person name="Dutcher S."/>
            <person name="Estelle M."/>
            <person name="Fawcett J.A."/>
            <person name="Gundlach H."/>
            <person name="Hanada K."/>
            <person name="Heyl A."/>
            <person name="Hicks K.A."/>
            <person name="Hugh J."/>
            <person name="Lohr M."/>
            <person name="Mayer K."/>
            <person name="Melkozernov A."/>
            <person name="Murata T."/>
            <person name="Nelson D."/>
            <person name="Pils B."/>
            <person name="Prigge M."/>
            <person name="Reiss B."/>
            <person name="Renner T."/>
            <person name="Rombauts S."/>
            <person name="Rushton P."/>
            <person name="Sanderfoot A."/>
            <person name="Schween G."/>
            <person name="Shiu S.-H."/>
            <person name="Stueber K."/>
            <person name="Theodoulou F.L."/>
            <person name="Tu H."/>
            <person name="Van de Peer Y."/>
            <person name="Verrier P.J."/>
            <person name="Waters E."/>
            <person name="Wood A."/>
            <person name="Yang L."/>
            <person name="Cove D."/>
            <person name="Cuming A."/>
            <person name="Hasebe M."/>
            <person name="Lucas S."/>
            <person name="Mishler D.B."/>
            <person name="Reski R."/>
            <person name="Grigoriev I."/>
            <person name="Quatrano R.S."/>
            <person name="Boore J.L."/>
        </authorList>
    </citation>
    <scope>NUCLEOTIDE SEQUENCE [LARGE SCALE GENOMIC DNA]</scope>
    <source>
        <strain evidence="6 7">cv. Gransden 2004</strain>
    </source>
</reference>
<dbReference type="CDD" id="cd22701">
    <property type="entry name" value="FHA_FKH1-like"/>
    <property type="match status" value="1"/>
</dbReference>
<dbReference type="EMBL" id="ABEU02000023">
    <property type="protein sequence ID" value="PNR28914.1"/>
    <property type="molecule type" value="Genomic_DNA"/>
</dbReference>
<organism evidence="5">
    <name type="scientific">Physcomitrium patens</name>
    <name type="common">Spreading-leaved earth moss</name>
    <name type="synonym">Physcomitrella patens</name>
    <dbReference type="NCBI Taxonomy" id="3218"/>
    <lineage>
        <taxon>Eukaryota</taxon>
        <taxon>Viridiplantae</taxon>
        <taxon>Streptophyta</taxon>
        <taxon>Embryophyta</taxon>
        <taxon>Bryophyta</taxon>
        <taxon>Bryophytina</taxon>
        <taxon>Bryopsida</taxon>
        <taxon>Funariidae</taxon>
        <taxon>Funariales</taxon>
        <taxon>Funariaceae</taxon>
        <taxon>Physcomitrium</taxon>
    </lineage>
</organism>
<dbReference type="PaxDb" id="3218-PP1S16_71V6.1"/>
<evidence type="ECO:0000256" key="2">
    <source>
        <dbReference type="ARBA" id="ARBA00023242"/>
    </source>
</evidence>
<dbReference type="Pfam" id="PF00498">
    <property type="entry name" value="FHA"/>
    <property type="match status" value="1"/>
</dbReference>
<feature type="region of interest" description="Disordered" evidence="3">
    <location>
        <begin position="138"/>
        <end position="204"/>
    </location>
</feature>
<gene>
    <name evidence="5" type="ORF">PHYPA_027606</name>
</gene>
<dbReference type="Gene3D" id="2.60.200.20">
    <property type="match status" value="1"/>
</dbReference>
<dbReference type="SUPFAM" id="SSF49879">
    <property type="entry name" value="SMAD/FHA domain"/>
    <property type="match status" value="1"/>
</dbReference>
<dbReference type="Gramene" id="Pp3c23_3920V3.1">
    <property type="protein sequence ID" value="PAC:32950279.CDS.1"/>
    <property type="gene ID" value="Pp3c23_3920"/>
</dbReference>
<dbReference type="OMA" id="QYSGVWH"/>
<keyword evidence="7" id="KW-1185">Reference proteome</keyword>
<dbReference type="InterPro" id="IPR045178">
    <property type="entry name" value="Fhl1/FHA1"/>
</dbReference>
<reference evidence="5 7" key="2">
    <citation type="journal article" date="2018" name="Plant J.">
        <title>The Physcomitrella patens chromosome-scale assembly reveals moss genome structure and evolution.</title>
        <authorList>
            <person name="Lang D."/>
            <person name="Ullrich K.K."/>
            <person name="Murat F."/>
            <person name="Fuchs J."/>
            <person name="Jenkins J."/>
            <person name="Haas F.B."/>
            <person name="Piednoel M."/>
            <person name="Gundlach H."/>
            <person name="Van Bel M."/>
            <person name="Meyberg R."/>
            <person name="Vives C."/>
            <person name="Morata J."/>
            <person name="Symeonidi A."/>
            <person name="Hiss M."/>
            <person name="Muchero W."/>
            <person name="Kamisugi Y."/>
            <person name="Saleh O."/>
            <person name="Blanc G."/>
            <person name="Decker E.L."/>
            <person name="van Gessel N."/>
            <person name="Grimwood J."/>
            <person name="Hayes R.D."/>
            <person name="Graham S.W."/>
            <person name="Gunter L.E."/>
            <person name="McDaniel S.F."/>
            <person name="Hoernstein S.N.W."/>
            <person name="Larsson A."/>
            <person name="Li F.W."/>
            <person name="Perroud P.F."/>
            <person name="Phillips J."/>
            <person name="Ranjan P."/>
            <person name="Rokshar D.S."/>
            <person name="Rothfels C.J."/>
            <person name="Schneider L."/>
            <person name="Shu S."/>
            <person name="Stevenson D.W."/>
            <person name="Thummler F."/>
            <person name="Tillich M."/>
            <person name="Villarreal Aguilar J.C."/>
            <person name="Widiez T."/>
            <person name="Wong G.K."/>
            <person name="Wymore A."/>
            <person name="Zhang Y."/>
            <person name="Zimmer A.D."/>
            <person name="Quatrano R.S."/>
            <person name="Mayer K.F.X."/>
            <person name="Goodstein D."/>
            <person name="Casacuberta J.M."/>
            <person name="Vandepoele K."/>
            <person name="Reski R."/>
            <person name="Cuming A.C."/>
            <person name="Tuskan G.A."/>
            <person name="Maumus F."/>
            <person name="Salse J."/>
            <person name="Schmutz J."/>
            <person name="Rensing S.A."/>
        </authorList>
    </citation>
    <scope>NUCLEOTIDE SEQUENCE [LARGE SCALE GENOMIC DNA]</scope>
    <source>
        <strain evidence="6 7">cv. Gransden 2004</strain>
    </source>
</reference>
<accession>A0A2K1II08</accession>
<feature type="compositionally biased region" description="Low complexity" evidence="3">
    <location>
        <begin position="138"/>
        <end position="148"/>
    </location>
</feature>
<dbReference type="GO" id="GO:0060962">
    <property type="term" value="P:regulation of ribosomal protein gene transcription by RNA polymerase II"/>
    <property type="evidence" value="ECO:0007669"/>
    <property type="project" value="InterPro"/>
</dbReference>
<dbReference type="EnsemblPlants" id="Pp3c23_3920V3.2">
    <property type="protein sequence ID" value="PAC:32950280.CDS.1"/>
    <property type="gene ID" value="Pp3c23_3920"/>
</dbReference>
<dbReference type="InterPro" id="IPR008984">
    <property type="entry name" value="SMAD_FHA_dom_sf"/>
</dbReference>
<evidence type="ECO:0000259" key="4">
    <source>
        <dbReference type="PROSITE" id="PS50006"/>
    </source>
</evidence>
<evidence type="ECO:0000256" key="1">
    <source>
        <dbReference type="ARBA" id="ARBA00004123"/>
    </source>
</evidence>
<reference evidence="6" key="3">
    <citation type="submission" date="2020-12" db="UniProtKB">
        <authorList>
            <consortium name="EnsemblPlants"/>
        </authorList>
    </citation>
    <scope>IDENTIFICATION</scope>
</reference>
<dbReference type="GO" id="GO:0005634">
    <property type="term" value="C:nucleus"/>
    <property type="evidence" value="ECO:0000318"/>
    <property type="project" value="GO_Central"/>
</dbReference>
<evidence type="ECO:0000313" key="7">
    <source>
        <dbReference type="Proteomes" id="UP000006727"/>
    </source>
</evidence>
<name>A0A2K1II08_PHYPA</name>
<evidence type="ECO:0000313" key="5">
    <source>
        <dbReference type="EMBL" id="PNR28914.1"/>
    </source>
</evidence>
<dbReference type="EnsemblPlants" id="Pp3c23_3920V3.1">
    <property type="protein sequence ID" value="PAC:32950279.CDS.1"/>
    <property type="gene ID" value="Pp3c23_3920"/>
</dbReference>
<dbReference type="GO" id="GO:0043565">
    <property type="term" value="F:sequence-specific DNA binding"/>
    <property type="evidence" value="ECO:0000318"/>
    <property type="project" value="GO_Central"/>
</dbReference>
<sequence length="322" mass="35636">MGEMDAGFAKLQGEDFEYYMQTYSIVLGRNSKKSSVDVDLAALGGGMNISRQHAKILYDFDRQRFVLEVLGKNGCYVEGVLHFPGTSPVKLDSQDLLQIGEKRFYFLLPAKKIARSVAAVPSPIVRRKRAAVGAGGAPSASLVLSSAPTPAPTPARKPRGQGKNGQAGGDARERKQAVVAPWMGHQEVKPSPPQGSTTRAAREGYRHDEDEADVVHEQFEEKEVAKAVLEKLQSQYHPGEWMAVSKLHADIVDFFQSRQMSPQLMHVLGMDEYRQELDGKGNGKAWSGLVNLLKKYPRHFVINTKLKGGIRVEYVSLYPEEQ</sequence>
<feature type="domain" description="FHA" evidence="4">
    <location>
        <begin position="25"/>
        <end position="82"/>
    </location>
</feature>
<evidence type="ECO:0000256" key="3">
    <source>
        <dbReference type="SAM" id="MobiDB-lite"/>
    </source>
</evidence>
<dbReference type="GO" id="GO:0006355">
    <property type="term" value="P:regulation of DNA-templated transcription"/>
    <property type="evidence" value="ECO:0000318"/>
    <property type="project" value="GO_Central"/>
</dbReference>
<dbReference type="SMART" id="SM00240">
    <property type="entry name" value="FHA"/>
    <property type="match status" value="1"/>
</dbReference>
<dbReference type="PANTHER" id="PTHR21712:SF29">
    <property type="entry name" value="PRE-RRNA-PROCESSING PROTEIN FHL1"/>
    <property type="match status" value="1"/>
</dbReference>
<dbReference type="FunFam" id="2.60.200.20:FF:000014">
    <property type="entry name" value="FHA domain-containing protein FHA2"/>
    <property type="match status" value="1"/>
</dbReference>
<protein>
    <recommendedName>
        <fullName evidence="4">FHA domain-containing protein</fullName>
    </recommendedName>
</protein>
<dbReference type="Gramene" id="Pp3c23_3920V3.2">
    <property type="protein sequence ID" value="PAC:32950280.CDS.1"/>
    <property type="gene ID" value="Pp3c23_3920"/>
</dbReference>
<dbReference type="STRING" id="3218.A0A2K1II08"/>
<dbReference type="Proteomes" id="UP000006727">
    <property type="component" value="Chromosome 23"/>
</dbReference>
<proteinExistence type="predicted"/>
<dbReference type="AlphaFoldDB" id="A0A2K1II08"/>
<dbReference type="PANTHER" id="PTHR21712">
    <property type="entry name" value="PRE-RRNA-PROCESSING PROTEIN FHL1"/>
    <property type="match status" value="1"/>
</dbReference>
<evidence type="ECO:0000313" key="6">
    <source>
        <dbReference type="EnsemblPlants" id="PAC:32950279.CDS.1"/>
    </source>
</evidence>
<dbReference type="InParanoid" id="A0A2K1II08"/>